<accession>A0A645I308</accession>
<protein>
    <submittedName>
        <fullName evidence="2">Uncharacterized protein</fullName>
    </submittedName>
</protein>
<keyword evidence="1" id="KW-0472">Membrane</keyword>
<dbReference type="AlphaFoldDB" id="A0A645I308"/>
<feature type="transmembrane region" description="Helical" evidence="1">
    <location>
        <begin position="30"/>
        <end position="52"/>
    </location>
</feature>
<evidence type="ECO:0000313" key="2">
    <source>
        <dbReference type="EMBL" id="MPN45687.1"/>
    </source>
</evidence>
<reference evidence="2" key="1">
    <citation type="submission" date="2019-08" db="EMBL/GenBank/DDBJ databases">
        <authorList>
            <person name="Kucharzyk K."/>
            <person name="Murdoch R.W."/>
            <person name="Higgins S."/>
            <person name="Loffler F."/>
        </authorList>
    </citation>
    <scope>NUCLEOTIDE SEQUENCE</scope>
</reference>
<name>A0A645I308_9ZZZZ</name>
<dbReference type="EMBL" id="VSSQ01105759">
    <property type="protein sequence ID" value="MPN45687.1"/>
    <property type="molecule type" value="Genomic_DNA"/>
</dbReference>
<proteinExistence type="predicted"/>
<keyword evidence="1" id="KW-0812">Transmembrane</keyword>
<organism evidence="2">
    <name type="scientific">bioreactor metagenome</name>
    <dbReference type="NCBI Taxonomy" id="1076179"/>
    <lineage>
        <taxon>unclassified sequences</taxon>
        <taxon>metagenomes</taxon>
        <taxon>ecological metagenomes</taxon>
    </lineage>
</organism>
<comment type="caution">
    <text evidence="2">The sequence shown here is derived from an EMBL/GenBank/DDBJ whole genome shotgun (WGS) entry which is preliminary data.</text>
</comment>
<sequence length="133" mass="14674">MPMTPPLSAQALKTSSGFNLFISHNALAPIWLMNMGLLLAFIVSIAVLSPVWDTSIAIPTLFMRSTAWRPKAVRPPSFFSFRPEPKEFDSLYAIPIILAPRPYNISILSSSFSIIVALSREMNHAIFPSALAL</sequence>
<gene>
    <name evidence="2" type="ORF">SDC9_193256</name>
</gene>
<evidence type="ECO:0000256" key="1">
    <source>
        <dbReference type="SAM" id="Phobius"/>
    </source>
</evidence>
<keyword evidence="1" id="KW-1133">Transmembrane helix</keyword>